<keyword evidence="4" id="KW-0418">Kinase</keyword>
<evidence type="ECO:0000256" key="1">
    <source>
        <dbReference type="ARBA" id="ARBA00004948"/>
    </source>
</evidence>
<dbReference type="InterPro" id="IPR029056">
    <property type="entry name" value="Ribokinase-like"/>
</dbReference>
<dbReference type="Gene3D" id="3.40.1190.20">
    <property type="match status" value="1"/>
</dbReference>
<comment type="pathway">
    <text evidence="1">Cofactor biosynthesis; thiamine diphosphate biosynthesis.</text>
</comment>
<dbReference type="GO" id="GO:0008902">
    <property type="term" value="F:hydroxymethylpyrimidine kinase activity"/>
    <property type="evidence" value="ECO:0007669"/>
    <property type="project" value="UniProtKB-EC"/>
</dbReference>
<reference evidence="4" key="1">
    <citation type="submission" date="2022-07" db="EMBL/GenBank/DDBJ databases">
        <title>Tahibacter sp., a new gammaproteobacterium isolated from the silt sample collected at pig farm.</title>
        <authorList>
            <person name="Chen H."/>
        </authorList>
    </citation>
    <scope>NUCLEOTIDE SEQUENCE</scope>
    <source>
        <strain evidence="4">P2K</strain>
    </source>
</reference>
<dbReference type="SUPFAM" id="SSF53613">
    <property type="entry name" value="Ribokinase-like"/>
    <property type="match status" value="1"/>
</dbReference>
<dbReference type="GO" id="GO:0008972">
    <property type="term" value="F:phosphomethylpyrimidine kinase activity"/>
    <property type="evidence" value="ECO:0007669"/>
    <property type="project" value="UniProtKB-EC"/>
</dbReference>
<dbReference type="Proteomes" id="UP001165498">
    <property type="component" value="Unassembled WGS sequence"/>
</dbReference>
<feature type="domain" description="Pyridoxamine kinase/Phosphomethylpyrimidine kinase" evidence="3">
    <location>
        <begin position="16"/>
        <end position="253"/>
    </location>
</feature>
<dbReference type="InterPro" id="IPR013749">
    <property type="entry name" value="PM/HMP-P_kinase-1"/>
</dbReference>
<evidence type="ECO:0000259" key="3">
    <source>
        <dbReference type="Pfam" id="PF08543"/>
    </source>
</evidence>
<evidence type="ECO:0000256" key="2">
    <source>
        <dbReference type="ARBA" id="ARBA00012135"/>
    </source>
</evidence>
<evidence type="ECO:0000313" key="5">
    <source>
        <dbReference type="Proteomes" id="UP001165498"/>
    </source>
</evidence>
<accession>A0ABT1QY15</accession>
<keyword evidence="4" id="KW-0808">Transferase</keyword>
<protein>
    <recommendedName>
        <fullName evidence="2">hydroxymethylpyrimidine kinase</fullName>
        <ecNumber evidence="2">2.7.1.49</ecNumber>
    </recommendedName>
</protein>
<evidence type="ECO:0000313" key="4">
    <source>
        <dbReference type="EMBL" id="MCQ4167179.1"/>
    </source>
</evidence>
<keyword evidence="5" id="KW-1185">Reference proteome</keyword>
<dbReference type="NCBIfam" id="TIGR00097">
    <property type="entry name" value="HMP-P_kinase"/>
    <property type="match status" value="1"/>
</dbReference>
<dbReference type="EMBL" id="JANFQO010000025">
    <property type="protein sequence ID" value="MCQ4167179.1"/>
    <property type="molecule type" value="Genomic_DNA"/>
</dbReference>
<organism evidence="4 5">
    <name type="scientific">Tahibacter harae</name>
    <dbReference type="NCBI Taxonomy" id="2963937"/>
    <lineage>
        <taxon>Bacteria</taxon>
        <taxon>Pseudomonadati</taxon>
        <taxon>Pseudomonadota</taxon>
        <taxon>Gammaproteobacteria</taxon>
        <taxon>Lysobacterales</taxon>
        <taxon>Rhodanobacteraceae</taxon>
        <taxon>Tahibacter</taxon>
    </lineage>
</organism>
<dbReference type="InterPro" id="IPR004399">
    <property type="entry name" value="HMP/HMP-P_kinase_dom"/>
</dbReference>
<dbReference type="EC" id="2.7.1.49" evidence="2"/>
<dbReference type="PANTHER" id="PTHR20858">
    <property type="entry name" value="PHOSPHOMETHYLPYRIMIDINE KINASE"/>
    <property type="match status" value="1"/>
</dbReference>
<dbReference type="Pfam" id="PF08543">
    <property type="entry name" value="Phos_pyr_kin"/>
    <property type="match status" value="1"/>
</dbReference>
<dbReference type="PANTHER" id="PTHR20858:SF17">
    <property type="entry name" value="HYDROXYMETHYLPYRIMIDINE_PHOSPHOMETHYLPYRIMIDINE KINASE THI20-RELATED"/>
    <property type="match status" value="1"/>
</dbReference>
<dbReference type="CDD" id="cd01169">
    <property type="entry name" value="HMPP_kinase"/>
    <property type="match status" value="1"/>
</dbReference>
<name>A0ABT1QY15_9GAMM</name>
<dbReference type="RefSeq" id="WP_255916364.1">
    <property type="nucleotide sequence ID" value="NZ_JANFQO010000025.1"/>
</dbReference>
<proteinExistence type="predicted"/>
<sequence>MPVSARPCVLTVAGSDSGGGAGIQADLKTFHAHGVHGTSAITAVTSQNTRAVTAVHGLPSRHIHSQLQALRDDFPIRAWKTGMLADARTIRAVAAGMAGTAADYVLDPVMISTSGASLLQASAVSALRNHLLPRATLVTPNLPEAAALSGLPLGRRGDLDRIAANLLDGGAGAVLIKGGHQRGPRVIDRLYVDGELHTFEHPRLARNGHGTGCTLAAAITANLALGLDLAAACRRAADYVHAALAGAYRPGRSTIDVLDHGAHIPPLRASRSRSGKRRP</sequence>
<comment type="caution">
    <text evidence="4">The sequence shown here is derived from an EMBL/GenBank/DDBJ whole genome shotgun (WGS) entry which is preliminary data.</text>
</comment>
<gene>
    <name evidence="4" type="primary">thiD</name>
    <name evidence="4" type="ORF">NM961_20890</name>
</gene>